<sequence length="238" mass="26537">MAQQDKTDQEISDRLVRVRVTRHKPPETPAQSVCSSSPHIHDETLPSPLPPRWILCDCYDDQAALADPAIFCPGFDASRVFALISVVLQSPSSPKKRLVRAIRTVYLFQVTNSSGQEAHWWLDMKKKGRVGVLNPGEKAPLKPDVIVRVQDRDLVGLVTGRLTPQKLYAAKRLHIRGDLDRSFSALRILSQEREKLERLAGPEVKPSSSEGVWAQFNGGQKSVGEKVSEGWETVKAKL</sequence>
<dbReference type="Gene3D" id="3.30.1050.10">
    <property type="entry name" value="SCP2 sterol-binding domain"/>
    <property type="match status" value="1"/>
</dbReference>
<proteinExistence type="predicted"/>
<dbReference type="Pfam" id="PF02036">
    <property type="entry name" value="SCP2"/>
    <property type="match status" value="1"/>
</dbReference>
<dbReference type="SUPFAM" id="SSF55718">
    <property type="entry name" value="SCP-like"/>
    <property type="match status" value="1"/>
</dbReference>
<comment type="caution">
    <text evidence="2">The sequence shown here is derived from an EMBL/GenBank/DDBJ whole genome shotgun (WGS) entry which is preliminary data.</text>
</comment>
<dbReference type="PANTHER" id="PTHR10094:SF25">
    <property type="entry name" value="SCP2 STEROL-BINDING DOMAIN-CONTAINING PROTEIN 1"/>
    <property type="match status" value="1"/>
</dbReference>
<dbReference type="EMBL" id="BJWK01000014">
    <property type="protein sequence ID" value="GEM11252.1"/>
    <property type="molecule type" value="Genomic_DNA"/>
</dbReference>
<reference evidence="2 3" key="1">
    <citation type="submission" date="2019-07" db="EMBL/GenBank/DDBJ databases">
        <title>Rhodotorula toruloides NBRC10032 genome sequencing.</title>
        <authorList>
            <person name="Shida Y."/>
            <person name="Takaku H."/>
            <person name="Ogasawara W."/>
            <person name="Mori K."/>
        </authorList>
    </citation>
    <scope>NUCLEOTIDE SEQUENCE [LARGE SCALE GENOMIC DNA]</scope>
    <source>
        <strain evidence="2 3">NBRC10032</strain>
    </source>
</reference>
<dbReference type="AlphaFoldDB" id="A0A511KLK6"/>
<gene>
    <name evidence="2" type="ORF">Rt10032_c14g5269</name>
</gene>
<protein>
    <submittedName>
        <fullName evidence="2">Sterol transfer protein</fullName>
    </submittedName>
</protein>
<dbReference type="InterPro" id="IPR003033">
    <property type="entry name" value="SCP2_sterol-bd_dom"/>
</dbReference>
<evidence type="ECO:0000259" key="1">
    <source>
        <dbReference type="Pfam" id="PF02036"/>
    </source>
</evidence>
<organism evidence="2 3">
    <name type="scientific">Rhodotorula toruloides</name>
    <name type="common">Yeast</name>
    <name type="synonym">Rhodosporidium toruloides</name>
    <dbReference type="NCBI Taxonomy" id="5286"/>
    <lineage>
        <taxon>Eukaryota</taxon>
        <taxon>Fungi</taxon>
        <taxon>Dikarya</taxon>
        <taxon>Basidiomycota</taxon>
        <taxon>Pucciniomycotina</taxon>
        <taxon>Microbotryomycetes</taxon>
        <taxon>Sporidiobolales</taxon>
        <taxon>Sporidiobolaceae</taxon>
        <taxon>Rhodotorula</taxon>
    </lineage>
</organism>
<name>A0A511KLK6_RHOTO</name>
<evidence type="ECO:0000313" key="3">
    <source>
        <dbReference type="Proteomes" id="UP000321518"/>
    </source>
</evidence>
<dbReference type="InterPro" id="IPR036527">
    <property type="entry name" value="SCP2_sterol-bd_dom_sf"/>
</dbReference>
<accession>A0A511KLK6</accession>
<dbReference type="OrthoDB" id="10265837at2759"/>
<evidence type="ECO:0000313" key="2">
    <source>
        <dbReference type="EMBL" id="GEM11252.1"/>
    </source>
</evidence>
<dbReference type="PANTHER" id="PTHR10094">
    <property type="entry name" value="STEROL CARRIER PROTEIN 2 SCP-2 FAMILY PROTEIN"/>
    <property type="match status" value="1"/>
</dbReference>
<dbReference type="Proteomes" id="UP000321518">
    <property type="component" value="Unassembled WGS sequence"/>
</dbReference>
<feature type="domain" description="SCP2" evidence="1">
    <location>
        <begin position="93"/>
        <end position="179"/>
    </location>
</feature>
<dbReference type="GO" id="GO:0005829">
    <property type="term" value="C:cytosol"/>
    <property type="evidence" value="ECO:0007669"/>
    <property type="project" value="TreeGrafter"/>
</dbReference>